<dbReference type="GO" id="GO:0006465">
    <property type="term" value="P:signal peptide processing"/>
    <property type="evidence" value="ECO:0007669"/>
    <property type="project" value="TreeGrafter"/>
</dbReference>
<evidence type="ECO:0000313" key="6">
    <source>
        <dbReference type="Proteomes" id="UP000484076"/>
    </source>
</evidence>
<dbReference type="Gene3D" id="1.20.120.1220">
    <property type="match status" value="1"/>
</dbReference>
<keyword evidence="3" id="KW-0472">Membrane</keyword>
<feature type="transmembrane region" description="Helical" evidence="3">
    <location>
        <begin position="64"/>
        <end position="81"/>
    </location>
</feature>
<feature type="transmembrane region" description="Helical" evidence="3">
    <location>
        <begin position="12"/>
        <end position="31"/>
    </location>
</feature>
<keyword evidence="6" id="KW-1185">Reference proteome</keyword>
<dbReference type="PRINTS" id="PR00864">
    <property type="entry name" value="PREPILNPTASE"/>
</dbReference>
<dbReference type="PANTHER" id="PTHR30487">
    <property type="entry name" value="TYPE 4 PREPILIN-LIKE PROTEINS LEADER PEPTIDE-PROCESSING ENZYME"/>
    <property type="match status" value="1"/>
</dbReference>
<dbReference type="PANTHER" id="PTHR30487:SF0">
    <property type="entry name" value="PREPILIN LEADER PEPTIDASE_N-METHYLTRANSFERASE-RELATED"/>
    <property type="match status" value="1"/>
</dbReference>
<keyword evidence="3" id="KW-1133">Transmembrane helix</keyword>
<reference evidence="5" key="1">
    <citation type="submission" date="2020-05" db="EMBL/GenBank/DDBJ databases">
        <title>Fertoebacter nigrum gen. nov., sp. nov., a new member of the family Rhodobacteraceae.</title>
        <authorList>
            <person name="Szuroczki S."/>
            <person name="Abbaszade G."/>
            <person name="Buni D."/>
            <person name="Schumann P."/>
            <person name="Toth E."/>
        </authorList>
    </citation>
    <scope>NUCLEOTIDE SEQUENCE</scope>
    <source>
        <strain evidence="5">RG-N-1a</strain>
    </source>
</reference>
<dbReference type="RefSeq" id="WP_174539276.1">
    <property type="nucleotide sequence ID" value="NZ_WHUT02000001.1"/>
</dbReference>
<feature type="transmembrane region" description="Helical" evidence="3">
    <location>
        <begin position="40"/>
        <end position="58"/>
    </location>
</feature>
<dbReference type="Pfam" id="PF01478">
    <property type="entry name" value="Peptidase_A24"/>
    <property type="match status" value="1"/>
</dbReference>
<sequence length="164" mass="17524">MRRVVTGETLFLLAVSVGLGLVLVAITLIDLRQFRIPDALSLPLLAAGLALAAVTQAWWPDHLIGAALGYGMLAGIGEVYFRRRGVEGLGLGDAKLFAAAGAWLGWQALPAVLLIAALGGIAQALVLHGGQRDRPLAFGPWLALGFAALWLWRLVRGEIWLNLW</sequence>
<feature type="domain" description="Prepilin type IV endopeptidase peptidase" evidence="4">
    <location>
        <begin position="20"/>
        <end position="122"/>
    </location>
</feature>
<evidence type="ECO:0000256" key="2">
    <source>
        <dbReference type="RuleBase" id="RU003793"/>
    </source>
</evidence>
<accession>A0A8X8KLX0</accession>
<evidence type="ECO:0000259" key="4">
    <source>
        <dbReference type="Pfam" id="PF01478"/>
    </source>
</evidence>
<dbReference type="GO" id="GO:0004190">
    <property type="term" value="F:aspartic-type endopeptidase activity"/>
    <property type="evidence" value="ECO:0007669"/>
    <property type="project" value="InterPro"/>
</dbReference>
<dbReference type="GO" id="GO:0005886">
    <property type="term" value="C:plasma membrane"/>
    <property type="evidence" value="ECO:0007669"/>
    <property type="project" value="TreeGrafter"/>
</dbReference>
<feature type="transmembrane region" description="Helical" evidence="3">
    <location>
        <begin position="138"/>
        <end position="155"/>
    </location>
</feature>
<evidence type="ECO:0000256" key="1">
    <source>
        <dbReference type="ARBA" id="ARBA00005801"/>
    </source>
</evidence>
<feature type="transmembrane region" description="Helical" evidence="3">
    <location>
        <begin position="102"/>
        <end position="126"/>
    </location>
</feature>
<comment type="similarity">
    <text evidence="1 2">Belongs to the peptidase A24 family.</text>
</comment>
<keyword evidence="3" id="KW-0812">Transmembrane</keyword>
<dbReference type="InterPro" id="IPR000045">
    <property type="entry name" value="Prepilin_IV_endopep_pep"/>
</dbReference>
<dbReference type="InterPro" id="IPR014032">
    <property type="entry name" value="Peptidase_A24A_bac"/>
</dbReference>
<gene>
    <name evidence="5" type="ORF">GEU84_002775</name>
</gene>
<proteinExistence type="inferred from homology"/>
<dbReference type="AlphaFoldDB" id="A0A8X8KLX0"/>
<evidence type="ECO:0000313" key="5">
    <source>
        <dbReference type="EMBL" id="NUB43295.1"/>
    </source>
</evidence>
<dbReference type="EMBL" id="WHUT02000001">
    <property type="protein sequence ID" value="NUB43295.1"/>
    <property type="molecule type" value="Genomic_DNA"/>
</dbReference>
<dbReference type="Proteomes" id="UP000484076">
    <property type="component" value="Unassembled WGS sequence"/>
</dbReference>
<name>A0A8X8KLX0_9RHOB</name>
<protein>
    <submittedName>
        <fullName evidence="5">Prepilin peptidase</fullName>
    </submittedName>
</protein>
<organism evidence="5 6">
    <name type="scientific">Fertoeibacter niger</name>
    <dbReference type="NCBI Taxonomy" id="2656921"/>
    <lineage>
        <taxon>Bacteria</taxon>
        <taxon>Pseudomonadati</taxon>
        <taxon>Pseudomonadota</taxon>
        <taxon>Alphaproteobacteria</taxon>
        <taxon>Rhodobacterales</taxon>
        <taxon>Paracoccaceae</taxon>
        <taxon>Fertoeibacter</taxon>
    </lineage>
</organism>
<evidence type="ECO:0000256" key="3">
    <source>
        <dbReference type="SAM" id="Phobius"/>
    </source>
</evidence>
<dbReference type="InterPro" id="IPR050882">
    <property type="entry name" value="Prepilin_peptidase/N-MTase"/>
</dbReference>
<comment type="caution">
    <text evidence="5">The sequence shown here is derived from an EMBL/GenBank/DDBJ whole genome shotgun (WGS) entry which is preliminary data.</text>
</comment>